<dbReference type="EMBL" id="CAJQZP010000103">
    <property type="protein sequence ID" value="CAG4938741.1"/>
    <property type="molecule type" value="Genomic_DNA"/>
</dbReference>
<dbReference type="AlphaFoldDB" id="A0A8S3W3R2"/>
<comment type="caution">
    <text evidence="1">The sequence shown here is derived from an EMBL/GenBank/DDBJ whole genome shotgun (WGS) entry which is preliminary data.</text>
</comment>
<sequence>MKTSDGFVRADSRNLPKVELPRLLEYIHNNDVYNASEIRVAKTPMSSRDSYVDTAIDYVEVKREEIKCVLKAKVTTDHRIRTKMYSINEDSVVIENLICDVCAASAGGCKQGICFAHWIIKRTEEPSVTTSVSCYCKKPRVSEAIIPRKQEDF</sequence>
<keyword evidence="2" id="KW-1185">Reference proteome</keyword>
<protein>
    <submittedName>
        <fullName evidence="1">(apollo) hypothetical protein</fullName>
    </submittedName>
</protein>
<evidence type="ECO:0000313" key="2">
    <source>
        <dbReference type="Proteomes" id="UP000691718"/>
    </source>
</evidence>
<gene>
    <name evidence="1" type="ORF">PAPOLLO_LOCUS1685</name>
</gene>
<dbReference type="Proteomes" id="UP000691718">
    <property type="component" value="Unassembled WGS sequence"/>
</dbReference>
<reference evidence="1" key="1">
    <citation type="submission" date="2021-04" db="EMBL/GenBank/DDBJ databases">
        <authorList>
            <person name="Tunstrom K."/>
        </authorList>
    </citation>
    <scope>NUCLEOTIDE SEQUENCE</scope>
</reference>
<evidence type="ECO:0000313" key="1">
    <source>
        <dbReference type="EMBL" id="CAG4938741.1"/>
    </source>
</evidence>
<proteinExistence type="predicted"/>
<dbReference type="PANTHER" id="PTHR39953">
    <property type="entry name" value="RE54151P"/>
    <property type="match status" value="1"/>
</dbReference>
<name>A0A8S3W3R2_PARAO</name>
<organism evidence="1 2">
    <name type="scientific">Parnassius apollo</name>
    <name type="common">Apollo butterfly</name>
    <name type="synonym">Papilio apollo</name>
    <dbReference type="NCBI Taxonomy" id="110799"/>
    <lineage>
        <taxon>Eukaryota</taxon>
        <taxon>Metazoa</taxon>
        <taxon>Ecdysozoa</taxon>
        <taxon>Arthropoda</taxon>
        <taxon>Hexapoda</taxon>
        <taxon>Insecta</taxon>
        <taxon>Pterygota</taxon>
        <taxon>Neoptera</taxon>
        <taxon>Endopterygota</taxon>
        <taxon>Lepidoptera</taxon>
        <taxon>Glossata</taxon>
        <taxon>Ditrysia</taxon>
        <taxon>Papilionoidea</taxon>
        <taxon>Papilionidae</taxon>
        <taxon>Parnassiinae</taxon>
        <taxon>Parnassini</taxon>
        <taxon>Parnassius</taxon>
        <taxon>Parnassius</taxon>
    </lineage>
</organism>
<dbReference type="PANTHER" id="PTHR39953:SF1">
    <property type="entry name" value="RE54151P"/>
    <property type="match status" value="1"/>
</dbReference>
<accession>A0A8S3W3R2</accession>
<dbReference type="OrthoDB" id="261614at2759"/>